<reference evidence="7 8" key="2">
    <citation type="journal article" date="2015" name="Biomed. Res. Int.">
        <title>Effects of Arsenite Resistance on the Growth and Functional Gene Expression of Leptospirillum ferriphilum and Acidithiobacillus thiooxidans in Pure Culture and Coculture.</title>
        <authorList>
            <person name="Jiang H."/>
            <person name="Liang Y."/>
            <person name="Yin H."/>
            <person name="Xiao Y."/>
            <person name="Guo X."/>
            <person name="Xu Y."/>
            <person name="Hu Q."/>
            <person name="Liu H."/>
            <person name="Liu X."/>
        </authorList>
    </citation>
    <scope>NUCLEOTIDE SEQUENCE [LARGE SCALE GENOMIC DNA]</scope>
    <source>
        <strain evidence="7 8">YSK</strain>
    </source>
</reference>
<evidence type="ECO:0000256" key="4">
    <source>
        <dbReference type="ARBA" id="ARBA00022679"/>
    </source>
</evidence>
<dbReference type="GO" id="GO:0016758">
    <property type="term" value="F:hexosyltransferase activity"/>
    <property type="evidence" value="ECO:0007669"/>
    <property type="project" value="InterPro"/>
</dbReference>
<dbReference type="AlphaFoldDB" id="A0A059XWV5"/>
<evidence type="ECO:0000256" key="3">
    <source>
        <dbReference type="ARBA" id="ARBA00022676"/>
    </source>
</evidence>
<dbReference type="InterPro" id="IPR009695">
    <property type="entry name" value="Diacylglyc_glucosyltr_N"/>
</dbReference>
<dbReference type="InterPro" id="IPR007235">
    <property type="entry name" value="Glyco_trans_28_C"/>
</dbReference>
<evidence type="ECO:0000256" key="1">
    <source>
        <dbReference type="ARBA" id="ARBA00004370"/>
    </source>
</evidence>
<evidence type="ECO:0000256" key="2">
    <source>
        <dbReference type="ARBA" id="ARBA00006962"/>
    </source>
</evidence>
<evidence type="ECO:0008006" key="9">
    <source>
        <dbReference type="Google" id="ProtNLM"/>
    </source>
</evidence>
<dbReference type="Pfam" id="PF04101">
    <property type="entry name" value="Glyco_tran_28_C"/>
    <property type="match status" value="1"/>
</dbReference>
<reference evidence="8" key="1">
    <citation type="submission" date="2014-02" db="EMBL/GenBank/DDBJ databases">
        <title>Complete genome sequence and comparative genomic analysis of the nitrogen-fixing bacterium Leptospirillum ferriphilum YSK.</title>
        <authorList>
            <person name="Guo X."/>
            <person name="Yin H."/>
            <person name="Liang Y."/>
            <person name="Hu Q."/>
            <person name="Ma L."/>
            <person name="Xiao Y."/>
            <person name="Zhang X."/>
            <person name="Qiu G."/>
            <person name="Liu X."/>
        </authorList>
    </citation>
    <scope>NUCLEOTIDE SEQUENCE [LARGE SCALE GENOMIC DNA]</scope>
    <source>
        <strain evidence="8">YSK</strain>
    </source>
</reference>
<dbReference type="PANTHER" id="PTHR43025:SF3">
    <property type="entry name" value="MONOGALACTOSYLDIACYLGLYCEROL SYNTHASE 1, CHLOROPLASTIC"/>
    <property type="match status" value="1"/>
</dbReference>
<proteinExistence type="inferred from homology"/>
<evidence type="ECO:0000259" key="6">
    <source>
        <dbReference type="Pfam" id="PF06925"/>
    </source>
</evidence>
<dbReference type="KEGG" id="lfp:Y981_00600"/>
<gene>
    <name evidence="7" type="ORF">Y981_00600</name>
</gene>
<keyword evidence="3" id="KW-0328">Glycosyltransferase</keyword>
<dbReference type="Gene3D" id="3.40.50.2000">
    <property type="entry name" value="Glycogen Phosphorylase B"/>
    <property type="match status" value="1"/>
</dbReference>
<dbReference type="SUPFAM" id="SSF53756">
    <property type="entry name" value="UDP-Glycosyltransferase/glycogen phosphorylase"/>
    <property type="match status" value="1"/>
</dbReference>
<sequence>MIALFHASAGQGHQKAAEAVHKALLIQEYPCPRPVDTLELLRPGFRRLYRDGYHYLARKNTRLLELLYRTTDHPGQGGFLHASRLKIQKRLAPGFSPILQCRQPDVIVCTHFLPLELLWEKRSRPFSRSVVVAILTDLFPHGLWIHPHVDHYVVPTEDARQELVAMGVPPGRIHLHGIPVDPRFSRKTPSTEARRNLGLPEKPTLLVLSGGFGTAPLCHVLDSFRQVKKDISLVLVAGRNERLRNALEARKNDFPFPVRVLGFTDNLSEWMDASDIVLTKPGGLTTSETLSKGIPLILLPPQGGQEKRNRDYLLFRHAAIATKKEEAGKTAVHLLENPEKCQTLIRSCRRIARPDAAETISAFLIDLDQRLTGSLP</sequence>
<dbReference type="InterPro" id="IPR050519">
    <property type="entry name" value="Glycosyltransf_28_UgtP"/>
</dbReference>
<dbReference type="OrthoDB" id="9815663at2"/>
<protein>
    <recommendedName>
        <fullName evidence="9">Galactosyldiacylglycerol synthase</fullName>
    </recommendedName>
</protein>
<evidence type="ECO:0000313" key="8">
    <source>
        <dbReference type="Proteomes" id="UP000027059"/>
    </source>
</evidence>
<evidence type="ECO:0000259" key="5">
    <source>
        <dbReference type="Pfam" id="PF04101"/>
    </source>
</evidence>
<dbReference type="GO" id="GO:0016020">
    <property type="term" value="C:membrane"/>
    <property type="evidence" value="ECO:0007669"/>
    <property type="project" value="UniProtKB-SubCell"/>
</dbReference>
<dbReference type="Proteomes" id="UP000027059">
    <property type="component" value="Chromosome"/>
</dbReference>
<accession>A0A059XWV5</accession>
<feature type="domain" description="Glycosyl transferase family 28 C-terminal" evidence="5">
    <location>
        <begin position="212"/>
        <end position="312"/>
    </location>
</feature>
<comment type="subcellular location">
    <subcellularLocation>
        <location evidence="1">Membrane</location>
    </subcellularLocation>
</comment>
<dbReference type="EMBL" id="CP007243">
    <property type="protein sequence ID" value="AIA31373.1"/>
    <property type="molecule type" value="Genomic_DNA"/>
</dbReference>
<dbReference type="HOGENOM" id="CLU_028367_0_1_0"/>
<dbReference type="RefSeq" id="WP_038504257.1">
    <property type="nucleotide sequence ID" value="NZ_CP007243.1"/>
</dbReference>
<keyword evidence="8" id="KW-1185">Reference proteome</keyword>
<dbReference type="Pfam" id="PF06925">
    <property type="entry name" value="MGDG_synth"/>
    <property type="match status" value="1"/>
</dbReference>
<name>A0A059XWV5_9BACT</name>
<dbReference type="PANTHER" id="PTHR43025">
    <property type="entry name" value="MONOGALACTOSYLDIACYLGLYCEROL SYNTHASE"/>
    <property type="match status" value="1"/>
</dbReference>
<comment type="similarity">
    <text evidence="2">Belongs to the glycosyltransferase 28 family.</text>
</comment>
<organism evidence="7 8">
    <name type="scientific">Leptospirillum ferriphilum YSK</name>
    <dbReference type="NCBI Taxonomy" id="1441628"/>
    <lineage>
        <taxon>Bacteria</taxon>
        <taxon>Pseudomonadati</taxon>
        <taxon>Nitrospirota</taxon>
        <taxon>Nitrospiria</taxon>
        <taxon>Nitrospirales</taxon>
        <taxon>Nitrospiraceae</taxon>
        <taxon>Leptospirillum</taxon>
    </lineage>
</organism>
<dbReference type="GO" id="GO:0009247">
    <property type="term" value="P:glycolipid biosynthetic process"/>
    <property type="evidence" value="ECO:0007669"/>
    <property type="project" value="InterPro"/>
</dbReference>
<keyword evidence="4" id="KW-0808">Transferase</keyword>
<feature type="domain" description="Diacylglycerol glucosyltransferase N-terminal" evidence="6">
    <location>
        <begin position="13"/>
        <end position="180"/>
    </location>
</feature>
<evidence type="ECO:0000313" key="7">
    <source>
        <dbReference type="EMBL" id="AIA31373.1"/>
    </source>
</evidence>